<keyword evidence="15" id="KW-1133">Transmembrane helix</keyword>
<dbReference type="PANTHER" id="PTHR24292:SF100">
    <property type="entry name" value="CYTOCHROME P450 6A16, ISOFORM B-RELATED"/>
    <property type="match status" value="1"/>
</dbReference>
<dbReference type="FunFam" id="1.10.630.10:FF:000042">
    <property type="entry name" value="Cytochrome P450"/>
    <property type="match status" value="1"/>
</dbReference>
<evidence type="ECO:0000313" key="16">
    <source>
        <dbReference type="RefSeq" id="XP_028133054.1"/>
    </source>
</evidence>
<keyword evidence="6 13" id="KW-0479">Metal-binding</keyword>
<evidence type="ECO:0000256" key="5">
    <source>
        <dbReference type="ARBA" id="ARBA00022617"/>
    </source>
</evidence>
<evidence type="ECO:0000256" key="6">
    <source>
        <dbReference type="ARBA" id="ARBA00022723"/>
    </source>
</evidence>
<keyword evidence="9 14" id="KW-0560">Oxidoreductase</keyword>
<dbReference type="GO" id="GO:0005789">
    <property type="term" value="C:endoplasmic reticulum membrane"/>
    <property type="evidence" value="ECO:0007669"/>
    <property type="project" value="UniProtKB-SubCell"/>
</dbReference>
<evidence type="ECO:0000256" key="8">
    <source>
        <dbReference type="ARBA" id="ARBA00022848"/>
    </source>
</evidence>
<keyword evidence="15" id="KW-0812">Transmembrane</keyword>
<dbReference type="Pfam" id="PF00067">
    <property type="entry name" value="p450"/>
    <property type="match status" value="1"/>
</dbReference>
<keyword evidence="5 13" id="KW-0349">Heme</keyword>
<dbReference type="InterPro" id="IPR001128">
    <property type="entry name" value="Cyt_P450"/>
</dbReference>
<evidence type="ECO:0000256" key="10">
    <source>
        <dbReference type="ARBA" id="ARBA00023004"/>
    </source>
</evidence>
<organism evidence="16">
    <name type="scientific">Diabrotica virgifera virgifera</name>
    <name type="common">western corn rootworm</name>
    <dbReference type="NCBI Taxonomy" id="50390"/>
    <lineage>
        <taxon>Eukaryota</taxon>
        <taxon>Metazoa</taxon>
        <taxon>Ecdysozoa</taxon>
        <taxon>Arthropoda</taxon>
        <taxon>Hexapoda</taxon>
        <taxon>Insecta</taxon>
        <taxon>Pterygota</taxon>
        <taxon>Neoptera</taxon>
        <taxon>Endopterygota</taxon>
        <taxon>Coleoptera</taxon>
        <taxon>Polyphaga</taxon>
        <taxon>Cucujiformia</taxon>
        <taxon>Chrysomeloidea</taxon>
        <taxon>Chrysomelidae</taxon>
        <taxon>Galerucinae</taxon>
        <taxon>Diabroticina</taxon>
        <taxon>Diabroticites</taxon>
        <taxon>Diabrotica</taxon>
    </lineage>
</organism>
<dbReference type="CDD" id="cd11056">
    <property type="entry name" value="CYP6-like"/>
    <property type="match status" value="1"/>
</dbReference>
<dbReference type="GO" id="GO:0020037">
    <property type="term" value="F:heme binding"/>
    <property type="evidence" value="ECO:0007669"/>
    <property type="project" value="InterPro"/>
</dbReference>
<dbReference type="RefSeq" id="XP_028133054.1">
    <property type="nucleotide sequence ID" value="XM_028277253.1"/>
</dbReference>
<dbReference type="PRINTS" id="PR00463">
    <property type="entry name" value="EP450I"/>
</dbReference>
<evidence type="ECO:0000256" key="11">
    <source>
        <dbReference type="ARBA" id="ARBA00023033"/>
    </source>
</evidence>
<comment type="subcellular location">
    <subcellularLocation>
        <location evidence="3">Endoplasmic reticulum membrane</location>
        <topology evidence="3">Peripheral membrane protein</topology>
    </subcellularLocation>
    <subcellularLocation>
        <location evidence="2">Microsome membrane</location>
        <topology evidence="2">Peripheral membrane protein</topology>
    </subcellularLocation>
</comment>
<evidence type="ECO:0000256" key="9">
    <source>
        <dbReference type="ARBA" id="ARBA00023002"/>
    </source>
</evidence>
<dbReference type="InterPro" id="IPR050476">
    <property type="entry name" value="Insect_CytP450_Detox"/>
</dbReference>
<dbReference type="PANTHER" id="PTHR24292">
    <property type="entry name" value="CYTOCHROME P450"/>
    <property type="match status" value="1"/>
</dbReference>
<evidence type="ECO:0000256" key="14">
    <source>
        <dbReference type="RuleBase" id="RU000461"/>
    </source>
</evidence>
<name>A0A6P7FAZ2_DIAVI</name>
<dbReference type="FunCoup" id="A0A6P7FAZ2">
    <property type="interactions" value="303"/>
</dbReference>
<dbReference type="Gene3D" id="1.10.630.10">
    <property type="entry name" value="Cytochrome P450"/>
    <property type="match status" value="1"/>
</dbReference>
<keyword evidence="12 15" id="KW-0472">Membrane</keyword>
<dbReference type="GO" id="GO:0016705">
    <property type="term" value="F:oxidoreductase activity, acting on paired donors, with incorporation or reduction of molecular oxygen"/>
    <property type="evidence" value="ECO:0007669"/>
    <property type="project" value="InterPro"/>
</dbReference>
<gene>
    <name evidence="16" type="primary">LOC114328409</name>
</gene>
<keyword evidence="8" id="KW-0492">Microsome</keyword>
<evidence type="ECO:0000256" key="13">
    <source>
        <dbReference type="PIRSR" id="PIRSR602401-1"/>
    </source>
</evidence>
<evidence type="ECO:0000256" key="1">
    <source>
        <dbReference type="ARBA" id="ARBA00001971"/>
    </source>
</evidence>
<evidence type="ECO:0000256" key="4">
    <source>
        <dbReference type="ARBA" id="ARBA00010617"/>
    </source>
</evidence>
<dbReference type="InParanoid" id="A0A6P7FAZ2"/>
<dbReference type="GO" id="GO:0004497">
    <property type="term" value="F:monooxygenase activity"/>
    <property type="evidence" value="ECO:0007669"/>
    <property type="project" value="UniProtKB-KW"/>
</dbReference>
<reference evidence="16" key="1">
    <citation type="submission" date="2025-08" db="UniProtKB">
        <authorList>
            <consortium name="RefSeq"/>
        </authorList>
    </citation>
    <scope>IDENTIFICATION</scope>
</reference>
<dbReference type="PROSITE" id="PS00086">
    <property type="entry name" value="CYTOCHROME_P450"/>
    <property type="match status" value="1"/>
</dbReference>
<comment type="cofactor">
    <cofactor evidence="1 13">
        <name>heme</name>
        <dbReference type="ChEBI" id="CHEBI:30413"/>
    </cofactor>
</comment>
<sequence length="524" mass="60318">MTCDVCLISILASLPILFYFFINWRLSYWKRKGVPQIEPEFLEGNTKDVNRMEIHNSVVFQKFHEYFKNNGNKFGGIYKKMTPVLMVTDLELIKSVLVSDFAHFVNHDIFINEKGDPLSGNLFNLRDDKWRNMRAKLTPTFTTGKLKMMFQTMMDASSGLEKILETNRTSKEPIDIKDCLMRFTVDIITSVAFGIESKSMDNPDSEFKAIANKLLGPQPRALQKRTIFTEIKRKVKLLGDLVPEWVWIKLNCRLMPQFLEDFFVKVVNDIVTYREKNNVYRKDFMHLLIQLKNIGKVTDDGTIKTESSKDVHLTMKEITAHSFVFFIAGFETSSTAMTYALFHLAQNQVLQDKARDEINSVLEKYNGVISYDAIMEMQYLEQIILESLRMHPPVVVIERLCTKDYTIPDTDILIEKGTVLNISTRGIHYDPDIYPNPNVFDPDRFSPENKSSTSPMAFLAFGEGPRLCIGLRFGKLQAKVGLCSILRTCRVTLNEKTQLPLKYDSKTHFPNVEGGVWLNLESLE</sequence>
<proteinExistence type="inferred from homology"/>
<evidence type="ECO:0000256" key="12">
    <source>
        <dbReference type="ARBA" id="ARBA00023136"/>
    </source>
</evidence>
<comment type="similarity">
    <text evidence="4 14">Belongs to the cytochrome P450 family.</text>
</comment>
<dbReference type="PRINTS" id="PR00385">
    <property type="entry name" value="P450"/>
</dbReference>
<dbReference type="SUPFAM" id="SSF48264">
    <property type="entry name" value="Cytochrome P450"/>
    <property type="match status" value="1"/>
</dbReference>
<feature type="binding site" description="axial binding residue" evidence="13">
    <location>
        <position position="468"/>
    </location>
    <ligand>
        <name>heme</name>
        <dbReference type="ChEBI" id="CHEBI:30413"/>
    </ligand>
    <ligandPart>
        <name>Fe</name>
        <dbReference type="ChEBI" id="CHEBI:18248"/>
    </ligandPart>
</feature>
<accession>A0A6P7FAZ2</accession>
<dbReference type="InterPro" id="IPR036396">
    <property type="entry name" value="Cyt_P450_sf"/>
</dbReference>
<dbReference type="AlphaFoldDB" id="A0A6P7FAZ2"/>
<evidence type="ECO:0000256" key="7">
    <source>
        <dbReference type="ARBA" id="ARBA00022824"/>
    </source>
</evidence>
<evidence type="ECO:0000256" key="3">
    <source>
        <dbReference type="ARBA" id="ARBA00004406"/>
    </source>
</evidence>
<evidence type="ECO:0000256" key="15">
    <source>
        <dbReference type="SAM" id="Phobius"/>
    </source>
</evidence>
<dbReference type="InterPro" id="IPR017972">
    <property type="entry name" value="Cyt_P450_CS"/>
</dbReference>
<keyword evidence="7" id="KW-0256">Endoplasmic reticulum</keyword>
<protein>
    <submittedName>
        <fullName evidence="16">Probable cytochrome P450 6a23</fullName>
    </submittedName>
</protein>
<evidence type="ECO:0000256" key="2">
    <source>
        <dbReference type="ARBA" id="ARBA00004174"/>
    </source>
</evidence>
<dbReference type="GO" id="GO:0005506">
    <property type="term" value="F:iron ion binding"/>
    <property type="evidence" value="ECO:0007669"/>
    <property type="project" value="InterPro"/>
</dbReference>
<keyword evidence="11 14" id="KW-0503">Monooxygenase</keyword>
<feature type="transmembrane region" description="Helical" evidence="15">
    <location>
        <begin position="6"/>
        <end position="22"/>
    </location>
</feature>
<keyword evidence="10 13" id="KW-0408">Iron</keyword>
<dbReference type="InterPro" id="IPR002401">
    <property type="entry name" value="Cyt_P450_E_grp-I"/>
</dbReference>